<reference evidence="2 4" key="2">
    <citation type="journal article" date="2019" name="Science, e1252229">
        <title>Invertible promoters mediate bacterial phase variation, antibiotic resistance, and host adaptation in the gut.</title>
        <authorList>
            <person name="Jiang X."/>
            <person name="Hall A.B."/>
            <person name="Arthur T.D."/>
            <person name="Plichta D.R."/>
            <person name="Covington C.T."/>
            <person name="Poyet M."/>
            <person name="Crothers J."/>
            <person name="Moses P.L."/>
            <person name="Tolonen A.C."/>
            <person name="Vlamakis H."/>
            <person name="Alm E.J."/>
            <person name="Xavier R.J."/>
        </authorList>
    </citation>
    <scope>NUCLEOTIDE SEQUENCE [LARGE SCALE GENOMIC DNA]</scope>
    <source>
        <strain evidence="2">Aa_0143</strain>
        <strain evidence="4">aa_0143</strain>
    </source>
</reference>
<dbReference type="SUPFAM" id="SSF55729">
    <property type="entry name" value="Acyl-CoA N-acyltransferases (Nat)"/>
    <property type="match status" value="1"/>
</dbReference>
<evidence type="ECO:0000313" key="3">
    <source>
        <dbReference type="Proteomes" id="UP000095787"/>
    </source>
</evidence>
<dbReference type="InterPro" id="IPR016181">
    <property type="entry name" value="Acyl_CoA_acyltransferase"/>
</dbReference>
<proteinExistence type="predicted"/>
<evidence type="ECO:0000313" key="2">
    <source>
        <dbReference type="EMBL" id="RYS80124.1"/>
    </source>
</evidence>
<dbReference type="Proteomes" id="UP000095787">
    <property type="component" value="Unassembled WGS sequence"/>
</dbReference>
<dbReference type="Gene3D" id="3.40.630.30">
    <property type="match status" value="1"/>
</dbReference>
<accession>A0A174B2W6</accession>
<sequence length="164" mass="18829">MRIRKATQQDLHSIMQLYENARAFMREHGNPGQWGTTYPPQNMIETDIRFGNLYVCIEKDTIEAVFFYKDGIDPTYLKIYDGQWKNDAPYGVVHRITSSGKVKGAASFCLDWAFSQCGNLKIDTHENNIVMQNMLKKNGFTYCGRIYIDNGGERLAFQKDSPVP</sequence>
<reference evidence="1 3" key="1">
    <citation type="submission" date="2015-09" db="EMBL/GenBank/DDBJ databases">
        <authorList>
            <consortium name="Pathogen Informatics"/>
        </authorList>
    </citation>
    <scope>NUCLEOTIDE SEQUENCE [LARGE SCALE GENOMIC DNA]</scope>
    <source>
        <strain evidence="1 3">2789STDY5834841</strain>
    </source>
</reference>
<name>A0A174B2W6_9FIRM</name>
<dbReference type="GO" id="GO:0016740">
    <property type="term" value="F:transferase activity"/>
    <property type="evidence" value="ECO:0007669"/>
    <property type="project" value="UniProtKB-KW"/>
</dbReference>
<evidence type="ECO:0000313" key="1">
    <source>
        <dbReference type="EMBL" id="CUN95044.1"/>
    </source>
</evidence>
<protein>
    <submittedName>
        <fullName evidence="2">GNAT family N-acetyltransferase</fullName>
    </submittedName>
</protein>
<organism evidence="1 3">
    <name type="scientific">[Ruminococcus] torques</name>
    <dbReference type="NCBI Taxonomy" id="33039"/>
    <lineage>
        <taxon>Bacteria</taxon>
        <taxon>Bacillati</taxon>
        <taxon>Bacillota</taxon>
        <taxon>Clostridia</taxon>
        <taxon>Lachnospirales</taxon>
        <taxon>Lachnospiraceae</taxon>
        <taxon>Mediterraneibacter</taxon>
    </lineage>
</organism>
<dbReference type="Proteomes" id="UP000292665">
    <property type="component" value="Unassembled WGS sequence"/>
</dbReference>
<dbReference type="EMBL" id="RCYR01000012">
    <property type="protein sequence ID" value="RYS80124.1"/>
    <property type="molecule type" value="Genomic_DNA"/>
</dbReference>
<gene>
    <name evidence="2" type="ORF">EAI93_07540</name>
    <name evidence="1" type="ORF">ERS852456_01228</name>
</gene>
<dbReference type="RefSeq" id="WP_004848035.1">
    <property type="nucleotide sequence ID" value="NZ_AP028249.1"/>
</dbReference>
<dbReference type="EMBL" id="CYZO01000013">
    <property type="protein sequence ID" value="CUN95044.1"/>
    <property type="molecule type" value="Genomic_DNA"/>
</dbReference>
<dbReference type="AlphaFoldDB" id="A0A174B2W6"/>
<evidence type="ECO:0000313" key="4">
    <source>
        <dbReference type="Proteomes" id="UP000292665"/>
    </source>
</evidence>
<keyword evidence="2" id="KW-0808">Transferase</keyword>